<dbReference type="InterPro" id="IPR039670">
    <property type="entry name" value="NPC2-like"/>
</dbReference>
<sequence length="155" mass="16806">MEFSAPAKLVVLLFFFVCFASPSIQAKPVKYCDKKGDYAVEVNGIEISPDPVAVGKPATFSISASTGEEISGGKVLIDVSYFGVHVHTETHDLCEETSCPVSSGDFVLSHTQTLPGFTPPGIYTLKMEMENENKRQLSCIVFNFNIHFGSSFADA</sequence>
<dbReference type="PANTHER" id="PTHR11306">
    <property type="entry name" value="NIEMANN PICK TYPE C2 PROTEIN NPC2-RELATED"/>
    <property type="match status" value="1"/>
</dbReference>
<accession>A0AAD3RVD0</accession>
<dbReference type="PANTHER" id="PTHR11306:SF0">
    <property type="entry name" value="PHOSPHATIDYLGLYCEROL_PHOSPHATIDYLINOSITOL TRANSFER PROTEIN"/>
    <property type="match status" value="1"/>
</dbReference>
<dbReference type="InterPro" id="IPR014756">
    <property type="entry name" value="Ig_E-set"/>
</dbReference>
<organism evidence="9 10">
    <name type="scientific">Nepenthes gracilis</name>
    <name type="common">Slender pitcher plant</name>
    <dbReference type="NCBI Taxonomy" id="150966"/>
    <lineage>
        <taxon>Eukaryota</taxon>
        <taxon>Viridiplantae</taxon>
        <taxon>Streptophyta</taxon>
        <taxon>Embryophyta</taxon>
        <taxon>Tracheophyta</taxon>
        <taxon>Spermatophyta</taxon>
        <taxon>Magnoliopsida</taxon>
        <taxon>eudicotyledons</taxon>
        <taxon>Gunneridae</taxon>
        <taxon>Pentapetalae</taxon>
        <taxon>Caryophyllales</taxon>
        <taxon>Nepenthaceae</taxon>
        <taxon>Nepenthes</taxon>
    </lineage>
</organism>
<comment type="caution">
    <text evidence="9">The sequence shown here is derived from an EMBL/GenBank/DDBJ whole genome shotgun (WGS) entry which is preliminary data.</text>
</comment>
<dbReference type="Proteomes" id="UP001279734">
    <property type="component" value="Unassembled WGS sequence"/>
</dbReference>
<dbReference type="SUPFAM" id="SSF81296">
    <property type="entry name" value="E set domains"/>
    <property type="match status" value="1"/>
</dbReference>
<dbReference type="CDD" id="cd00917">
    <property type="entry name" value="PG-PI_TP"/>
    <property type="match status" value="1"/>
</dbReference>
<evidence type="ECO:0000313" key="10">
    <source>
        <dbReference type="Proteomes" id="UP001279734"/>
    </source>
</evidence>
<evidence type="ECO:0000256" key="4">
    <source>
        <dbReference type="ARBA" id="ARBA00022448"/>
    </source>
</evidence>
<gene>
    <name evidence="9" type="ORF">Nepgr_000236</name>
</gene>
<dbReference type="AlphaFoldDB" id="A0AAD3RVD0"/>
<keyword evidence="5 7" id="KW-0732">Signal</keyword>
<dbReference type="GO" id="GO:0032366">
    <property type="term" value="P:intracellular sterol transport"/>
    <property type="evidence" value="ECO:0007669"/>
    <property type="project" value="InterPro"/>
</dbReference>
<evidence type="ECO:0000256" key="1">
    <source>
        <dbReference type="ARBA" id="ARBA00002053"/>
    </source>
</evidence>
<dbReference type="Pfam" id="PF02221">
    <property type="entry name" value="E1_DerP2_DerF2"/>
    <property type="match status" value="1"/>
</dbReference>
<comment type="similarity">
    <text evidence="2">Belongs to the NPC2 family.</text>
</comment>
<evidence type="ECO:0000256" key="6">
    <source>
        <dbReference type="ARBA" id="ARBA00023055"/>
    </source>
</evidence>
<keyword evidence="6" id="KW-0445">Lipid transport</keyword>
<evidence type="ECO:0000256" key="3">
    <source>
        <dbReference type="ARBA" id="ARBA00011245"/>
    </source>
</evidence>
<dbReference type="EMBL" id="BSYO01000001">
    <property type="protein sequence ID" value="GMG98396.1"/>
    <property type="molecule type" value="Genomic_DNA"/>
</dbReference>
<evidence type="ECO:0000256" key="7">
    <source>
        <dbReference type="SAM" id="SignalP"/>
    </source>
</evidence>
<protein>
    <recommendedName>
        <fullName evidence="8">MD-2-related lipid-recognition domain-containing protein</fullName>
    </recommendedName>
</protein>
<evidence type="ECO:0000256" key="5">
    <source>
        <dbReference type="ARBA" id="ARBA00022729"/>
    </source>
</evidence>
<proteinExistence type="inferred from homology"/>
<keyword evidence="10" id="KW-1185">Reference proteome</keyword>
<dbReference type="SMART" id="SM00737">
    <property type="entry name" value="ML"/>
    <property type="match status" value="1"/>
</dbReference>
<feature type="domain" description="MD-2-related lipid-recognition" evidence="8">
    <location>
        <begin position="29"/>
        <end position="144"/>
    </location>
</feature>
<feature type="chain" id="PRO_5042098768" description="MD-2-related lipid-recognition domain-containing protein" evidence="7">
    <location>
        <begin position="27"/>
        <end position="155"/>
    </location>
</feature>
<keyword evidence="4" id="KW-0813">Transport</keyword>
<reference evidence="9" key="1">
    <citation type="submission" date="2023-05" db="EMBL/GenBank/DDBJ databases">
        <title>Nepenthes gracilis genome sequencing.</title>
        <authorList>
            <person name="Fukushima K."/>
        </authorList>
    </citation>
    <scope>NUCLEOTIDE SEQUENCE</scope>
    <source>
        <strain evidence="9">SING2019-196</strain>
    </source>
</reference>
<evidence type="ECO:0000256" key="2">
    <source>
        <dbReference type="ARBA" id="ARBA00006370"/>
    </source>
</evidence>
<dbReference type="InterPro" id="IPR003172">
    <property type="entry name" value="ML_dom"/>
</dbReference>
<evidence type="ECO:0000259" key="8">
    <source>
        <dbReference type="SMART" id="SM00737"/>
    </source>
</evidence>
<dbReference type="InterPro" id="IPR033917">
    <property type="entry name" value="ML_PG-PI_TP"/>
</dbReference>
<comment type="subunit">
    <text evidence="3">Monomer.</text>
</comment>
<name>A0AAD3RVD0_NEPGR</name>
<dbReference type="FunFam" id="2.60.40.770:FF:000002">
    <property type="entry name" value="putative phosphatidylglycerol/phosphatidylinositol transfer protein DDB_G0282179"/>
    <property type="match status" value="1"/>
</dbReference>
<dbReference type="Gene3D" id="2.60.40.770">
    <property type="match status" value="1"/>
</dbReference>
<feature type="signal peptide" evidence="7">
    <location>
        <begin position="1"/>
        <end position="26"/>
    </location>
</feature>
<comment type="function">
    <text evidence="1">Catalyzes the intermembrane transfer of phosphatidylglycerol and phosphatidylinositol.</text>
</comment>
<dbReference type="GO" id="GO:0032934">
    <property type="term" value="F:sterol binding"/>
    <property type="evidence" value="ECO:0007669"/>
    <property type="project" value="InterPro"/>
</dbReference>
<evidence type="ECO:0000313" key="9">
    <source>
        <dbReference type="EMBL" id="GMG98396.1"/>
    </source>
</evidence>